<dbReference type="InterPro" id="IPR032675">
    <property type="entry name" value="LRR_dom_sf"/>
</dbReference>
<evidence type="ECO:0000313" key="4">
    <source>
        <dbReference type="Proteomes" id="UP000029538"/>
    </source>
</evidence>
<gene>
    <name evidence="3" type="ORF">HMPREF0654_09300</name>
</gene>
<dbReference type="SUPFAM" id="SSF52047">
    <property type="entry name" value="RNI-like"/>
    <property type="match status" value="1"/>
</dbReference>
<dbReference type="Proteomes" id="UP000029538">
    <property type="component" value="Unassembled WGS sequence"/>
</dbReference>
<feature type="domain" description="Secretion system C-terminal sorting" evidence="2">
    <location>
        <begin position="880"/>
        <end position="946"/>
    </location>
</feature>
<protein>
    <recommendedName>
        <fullName evidence="2">Secretion system C-terminal sorting domain-containing protein</fullName>
    </recommendedName>
</protein>
<dbReference type="EMBL" id="JRNR01000096">
    <property type="protein sequence ID" value="KGF48438.1"/>
    <property type="molecule type" value="Genomic_DNA"/>
</dbReference>
<evidence type="ECO:0000259" key="2">
    <source>
        <dbReference type="Pfam" id="PF18962"/>
    </source>
</evidence>
<dbReference type="InterPro" id="IPR026444">
    <property type="entry name" value="Secre_tail"/>
</dbReference>
<feature type="chain" id="PRO_5001917239" description="Secretion system C-terminal sorting domain-containing protein" evidence="1">
    <location>
        <begin position="24"/>
        <end position="949"/>
    </location>
</feature>
<evidence type="ECO:0000313" key="3">
    <source>
        <dbReference type="EMBL" id="KGF48438.1"/>
    </source>
</evidence>
<reference evidence="3 4" key="1">
    <citation type="submission" date="2014-07" db="EMBL/GenBank/DDBJ databases">
        <authorList>
            <person name="McCorrison J."/>
            <person name="Sanka R."/>
            <person name="Torralba M."/>
            <person name="Gillis M."/>
            <person name="Haft D.H."/>
            <person name="Methe B."/>
            <person name="Sutton G."/>
            <person name="Nelson K.E."/>
        </authorList>
    </citation>
    <scope>NUCLEOTIDE SEQUENCE [LARGE SCALE GENOMIC DNA]</scope>
    <source>
        <strain evidence="3 4">DNF00882</strain>
    </source>
</reference>
<proteinExistence type="predicted"/>
<keyword evidence="1" id="KW-0732">Signal</keyword>
<dbReference type="PROSITE" id="PS51257">
    <property type="entry name" value="PROKAR_LIPOPROTEIN"/>
    <property type="match status" value="1"/>
</dbReference>
<organism evidence="3 4">
    <name type="scientific">Prevotella disiens DNF00882</name>
    <dbReference type="NCBI Taxonomy" id="1401075"/>
    <lineage>
        <taxon>Bacteria</taxon>
        <taxon>Pseudomonadati</taxon>
        <taxon>Bacteroidota</taxon>
        <taxon>Bacteroidia</taxon>
        <taxon>Bacteroidales</taxon>
        <taxon>Prevotellaceae</taxon>
        <taxon>Prevotella</taxon>
    </lineage>
</organism>
<dbReference type="Gene3D" id="3.80.10.10">
    <property type="entry name" value="Ribonuclease Inhibitor"/>
    <property type="match status" value="1"/>
</dbReference>
<sequence>MKIFKVMIAICVLLLGCVLQTHAADKMLFKITSAKGKGKLIYPSMTVAVGKKCKIKVDEGDGKIVDFKPSNYSSVELKGETVTFYCDHPEYITFINASFSKATALDFSGAVGCKEINMFVNELPAKSMAACMASLPKTTDGKITVKNFSNTNDKSVIYKSHVATAKEKGWTVYAFSDVVEKKAPYEGEADPVAPPVVQKEKMLFKITSAKDKGKMIYPSMTIADGKNCKIKVDEGDGKIVDFKPSNYSSVELKGETVTFYCDHPEYITFINTSFSKATALDFSGAVGCKEINMFVNELSAEAMAACMASLPKTTSGVITAKCFTNTNDKNVIYKSHVATAKEKGWTVYAFSGSVGNKQPYEGENEGGTVTEEPNVTMKSSGDAIVLKVKGTGKMEWAIQGGEKQELITGVNFLNGVKNKQVLLTGDFTEMVCFQSDLTELEIKKAPNLVYLNCCANRLNENAMKKLVASLPDNNNIEKRLVAIDTKNEYEGNYLSDNLVADAIKKNWKVLDWNGGEPTPYKAPVPAIMISTLKQKGDMVQMAFKGKGKLMLDMGDGNLVKVDNKDNIYELKGTYIHVYGEVEIADLSNVAATAIDATNAAVLKELDCSLNRLDDAAFTRFVASLVTCPKSAKGKIIAIDSDNAAERNVVSKTNVALLLKKNWQVFANTTNGLKEYAGIAVTPKEPLAVKMQTTLEKGKEIKIFAEGTTDLWADMGDEVLVRLSKTGHNTLIVKDKEIKIYGNLTWFAVQEASLTNFELVKAPNLLSLFVNKNNLEMLDVSAATKLEFLNCADNNIKGKAMDALVESLTDATGYKRKAQLYIIDSTTKGEKDNIATQEQCKKATDKGWEVRDFNGGQDDKPIYEGEDPNGISSLSATKARIYTNPNSKQIFVEYPVAKLRTIDVYSIDGRKMETRIHTDNINNTTIDCTQLQEGLYIVRVGEYSQKVMIK</sequence>
<feature type="signal peptide" evidence="1">
    <location>
        <begin position="1"/>
        <end position="23"/>
    </location>
</feature>
<dbReference type="NCBIfam" id="TIGR04183">
    <property type="entry name" value="Por_Secre_tail"/>
    <property type="match status" value="1"/>
</dbReference>
<dbReference type="AlphaFoldDB" id="A0A096AMX8"/>
<comment type="caution">
    <text evidence="3">The sequence shown here is derived from an EMBL/GenBank/DDBJ whole genome shotgun (WGS) entry which is preliminary data.</text>
</comment>
<dbReference type="Pfam" id="PF18962">
    <property type="entry name" value="Por_Secre_tail"/>
    <property type="match status" value="1"/>
</dbReference>
<evidence type="ECO:0000256" key="1">
    <source>
        <dbReference type="SAM" id="SignalP"/>
    </source>
</evidence>
<accession>A0A096AMX8</accession>
<dbReference type="RefSeq" id="WP_081938295.1">
    <property type="nucleotide sequence ID" value="NZ_JRNR01000096.1"/>
</dbReference>
<name>A0A096AMX8_9BACT</name>